<keyword evidence="6" id="KW-0489">Methyltransferase</keyword>
<evidence type="ECO:0000256" key="5">
    <source>
        <dbReference type="SAM" id="Phobius"/>
    </source>
</evidence>
<evidence type="ECO:0000313" key="7">
    <source>
        <dbReference type="Proteomes" id="UP000432089"/>
    </source>
</evidence>
<comment type="subcellular location">
    <subcellularLocation>
        <location evidence="1">Endomembrane system</location>
        <topology evidence="1">Multi-pass membrane protein</topology>
    </subcellularLocation>
</comment>
<name>A0A7V7PSY4_9HYPH</name>
<proteinExistence type="predicted"/>
<dbReference type="GO" id="GO:0032259">
    <property type="term" value="P:methylation"/>
    <property type="evidence" value="ECO:0007669"/>
    <property type="project" value="UniProtKB-KW"/>
</dbReference>
<evidence type="ECO:0000313" key="6">
    <source>
        <dbReference type="EMBL" id="KAB0682687.1"/>
    </source>
</evidence>
<feature type="transmembrane region" description="Helical" evidence="5">
    <location>
        <begin position="12"/>
        <end position="32"/>
    </location>
</feature>
<dbReference type="EMBL" id="VZDO01000001">
    <property type="protein sequence ID" value="KAB0682687.1"/>
    <property type="molecule type" value="Genomic_DNA"/>
</dbReference>
<dbReference type="Proteomes" id="UP000432089">
    <property type="component" value="Unassembled WGS sequence"/>
</dbReference>
<dbReference type="InterPro" id="IPR007318">
    <property type="entry name" value="Phopholipid_MeTrfase"/>
</dbReference>
<keyword evidence="2 5" id="KW-0812">Transmembrane</keyword>
<feature type="transmembrane region" description="Helical" evidence="5">
    <location>
        <begin position="83"/>
        <end position="115"/>
    </location>
</feature>
<dbReference type="AlphaFoldDB" id="A0A7V7PSY4"/>
<evidence type="ECO:0000256" key="1">
    <source>
        <dbReference type="ARBA" id="ARBA00004127"/>
    </source>
</evidence>
<accession>A0A7V7PSY4</accession>
<organism evidence="6 7">
    <name type="scientific">Plantimonas leprariae</name>
    <dbReference type="NCBI Taxonomy" id="2615207"/>
    <lineage>
        <taxon>Bacteria</taxon>
        <taxon>Pseudomonadati</taxon>
        <taxon>Pseudomonadota</taxon>
        <taxon>Alphaproteobacteria</taxon>
        <taxon>Hyphomicrobiales</taxon>
        <taxon>Aurantimonadaceae</taxon>
        <taxon>Plantimonas</taxon>
    </lineage>
</organism>
<evidence type="ECO:0000256" key="2">
    <source>
        <dbReference type="ARBA" id="ARBA00022692"/>
    </source>
</evidence>
<protein>
    <submittedName>
        <fullName evidence="6">Isoprenylcysteine carboxylmethyltransferase family protein</fullName>
    </submittedName>
</protein>
<gene>
    <name evidence="6" type="ORF">F6X38_00925</name>
</gene>
<reference evidence="6 7" key="1">
    <citation type="submission" date="2019-09" db="EMBL/GenBank/DDBJ databases">
        <title>YIM 132180 draft genome.</title>
        <authorList>
            <person name="Zhang K."/>
        </authorList>
    </citation>
    <scope>NUCLEOTIDE SEQUENCE [LARGE SCALE GENOMIC DNA]</scope>
    <source>
        <strain evidence="6 7">YIM 132180</strain>
    </source>
</reference>
<feature type="transmembrane region" description="Helical" evidence="5">
    <location>
        <begin position="44"/>
        <end position="62"/>
    </location>
</feature>
<comment type="caution">
    <text evidence="6">The sequence shown here is derived from an EMBL/GenBank/DDBJ whole genome shotgun (WGS) entry which is preliminary data.</text>
</comment>
<sequence>MTLSEFQHLRRLLLIGLVAIAFLCLLFVRSAWTGDTHETIEAAGMGLIVVGIAGRLWCTLYIGGRKAAEIVDIGPYSVCRNPLYVFSSIAACGVGAQTGSVAVAAFFLLGCALAFQIVIRREEGFLAEAFGEAYRQYLGRVPRFWPNFRLYADSATITVTTSRVRRTLIDALPFFAAMPAFEAVEYLQGTGAIHVALRLY</sequence>
<dbReference type="GO" id="GO:0012505">
    <property type="term" value="C:endomembrane system"/>
    <property type="evidence" value="ECO:0007669"/>
    <property type="project" value="UniProtKB-SubCell"/>
</dbReference>
<keyword evidence="7" id="KW-1185">Reference proteome</keyword>
<keyword evidence="4 5" id="KW-0472">Membrane</keyword>
<dbReference type="Pfam" id="PF04191">
    <property type="entry name" value="PEMT"/>
    <property type="match status" value="1"/>
</dbReference>
<dbReference type="GO" id="GO:0008168">
    <property type="term" value="F:methyltransferase activity"/>
    <property type="evidence" value="ECO:0007669"/>
    <property type="project" value="UniProtKB-KW"/>
</dbReference>
<evidence type="ECO:0000256" key="3">
    <source>
        <dbReference type="ARBA" id="ARBA00022989"/>
    </source>
</evidence>
<evidence type="ECO:0000256" key="4">
    <source>
        <dbReference type="ARBA" id="ARBA00023136"/>
    </source>
</evidence>
<keyword evidence="3 5" id="KW-1133">Transmembrane helix</keyword>
<dbReference type="Gene3D" id="1.20.120.1630">
    <property type="match status" value="1"/>
</dbReference>
<keyword evidence="6" id="KW-0808">Transferase</keyword>
<dbReference type="RefSeq" id="WP_150967658.1">
    <property type="nucleotide sequence ID" value="NZ_VZDO01000001.1"/>
</dbReference>